<keyword evidence="2 4" id="KW-0413">Isomerase</keyword>
<comment type="similarity">
    <text evidence="1 4">Belongs to the 4-oxalocrotonate tautomerase family.</text>
</comment>
<organism evidence="6 7">
    <name type="scientific">Candidatus Schmidhempelia bombi str. Bimp</name>
    <dbReference type="NCBI Taxonomy" id="1387197"/>
    <lineage>
        <taxon>Bacteria</taxon>
        <taxon>Pseudomonadati</taxon>
        <taxon>Pseudomonadota</taxon>
        <taxon>Gammaproteobacteria</taxon>
        <taxon>Orbales</taxon>
        <taxon>Orbaceae</taxon>
        <taxon>Candidatus Schmidhempelia</taxon>
    </lineage>
</organism>
<feature type="domain" description="4-oxalocrotonate tautomerase-like" evidence="5">
    <location>
        <begin position="2"/>
        <end position="56"/>
    </location>
</feature>
<gene>
    <name evidence="6" type="ORF">O970_01845</name>
</gene>
<evidence type="ECO:0000259" key="5">
    <source>
        <dbReference type="Pfam" id="PF01361"/>
    </source>
</evidence>
<evidence type="ECO:0000256" key="4">
    <source>
        <dbReference type="RuleBase" id="RU362032"/>
    </source>
</evidence>
<dbReference type="PANTHER" id="PTHR35530:SF1">
    <property type="entry name" value="2-HYDROXYMUCONATE TAUTOMERASE"/>
    <property type="match status" value="1"/>
</dbReference>
<dbReference type="Pfam" id="PF01361">
    <property type="entry name" value="Tautomerase"/>
    <property type="match status" value="1"/>
</dbReference>
<dbReference type="InterPro" id="IPR014347">
    <property type="entry name" value="Tautomerase/MIF_sf"/>
</dbReference>
<dbReference type="InterPro" id="IPR018191">
    <property type="entry name" value="4-OT"/>
</dbReference>
<evidence type="ECO:0000313" key="7">
    <source>
        <dbReference type="Proteomes" id="UP000506160"/>
    </source>
</evidence>
<sequence>MPNVIIDCLEGRTVEQKRQMVKRVTEAIVQTLDCSPEAVQIIIHEIRDDQLARGGVLRLDQKK</sequence>
<comment type="caution">
    <text evidence="6">The sequence shown here is derived from an EMBL/GenBank/DDBJ whole genome shotgun (WGS) entry which is preliminary data.</text>
</comment>
<dbReference type="NCBIfam" id="NF002571">
    <property type="entry name" value="PRK02220.1"/>
    <property type="match status" value="1"/>
</dbReference>
<evidence type="ECO:0000313" key="6">
    <source>
        <dbReference type="EMBL" id="TEA27828.1"/>
    </source>
</evidence>
<dbReference type="PANTHER" id="PTHR35530">
    <property type="entry name" value="TAUTOMERASE-RELATED"/>
    <property type="match status" value="1"/>
</dbReference>
<dbReference type="Gene3D" id="3.30.429.10">
    <property type="entry name" value="Macrophage Migration Inhibitory Factor"/>
    <property type="match status" value="1"/>
</dbReference>
<dbReference type="Proteomes" id="UP000506160">
    <property type="component" value="Unassembled WGS sequence"/>
</dbReference>
<keyword evidence="7" id="KW-1185">Reference proteome</keyword>
<accession>A0AB94IED6</accession>
<dbReference type="InterPro" id="IPR004370">
    <property type="entry name" value="4-OT-like_dom"/>
</dbReference>
<name>A0AB94IED6_9GAMM</name>
<reference evidence="6 7" key="1">
    <citation type="journal article" date="2014" name="Appl. Environ. Microbiol.">
        <title>Genomic features of a bumble bee symbiont reflect its host environment.</title>
        <authorList>
            <person name="Martinson V.G."/>
            <person name="Magoc T."/>
            <person name="Koch H."/>
            <person name="Salzberg S.L."/>
            <person name="Moran N.A."/>
        </authorList>
    </citation>
    <scope>NUCLEOTIDE SEQUENCE [LARGE SCALE GENOMIC DNA]</scope>
    <source>
        <strain evidence="6 7">Bimp</strain>
    </source>
</reference>
<proteinExistence type="inferred from homology"/>
<dbReference type="NCBIfam" id="TIGR00013">
    <property type="entry name" value="taut"/>
    <property type="match status" value="1"/>
</dbReference>
<dbReference type="EC" id="5.3.2.-" evidence="4"/>
<protein>
    <recommendedName>
        <fullName evidence="4">Tautomerase</fullName>
        <ecNumber evidence="4">5.3.2.-</ecNumber>
    </recommendedName>
</protein>
<evidence type="ECO:0000256" key="1">
    <source>
        <dbReference type="ARBA" id="ARBA00006723"/>
    </source>
</evidence>
<dbReference type="EMBL" id="AWGA01000016">
    <property type="protein sequence ID" value="TEA27828.1"/>
    <property type="molecule type" value="Genomic_DNA"/>
</dbReference>
<feature type="active site" description="Proton acceptor; via imino nitrogen" evidence="3">
    <location>
        <position position="2"/>
    </location>
</feature>
<dbReference type="AlphaFoldDB" id="A0AB94IED6"/>
<dbReference type="GO" id="GO:0016853">
    <property type="term" value="F:isomerase activity"/>
    <property type="evidence" value="ECO:0007669"/>
    <property type="project" value="UniProtKB-UniRule"/>
</dbReference>
<dbReference type="SUPFAM" id="SSF55331">
    <property type="entry name" value="Tautomerase/MIF"/>
    <property type="match status" value="1"/>
</dbReference>
<evidence type="ECO:0000256" key="3">
    <source>
        <dbReference type="PIRSR" id="PIRSR618191-1"/>
    </source>
</evidence>
<evidence type="ECO:0000256" key="2">
    <source>
        <dbReference type="ARBA" id="ARBA00023235"/>
    </source>
</evidence>